<dbReference type="GO" id="GO:0005737">
    <property type="term" value="C:cytoplasm"/>
    <property type="evidence" value="ECO:0007669"/>
    <property type="project" value="TreeGrafter"/>
</dbReference>
<dbReference type="SMART" id="SM00220">
    <property type="entry name" value="S_TKc"/>
    <property type="match status" value="1"/>
</dbReference>
<dbReference type="InterPro" id="IPR011009">
    <property type="entry name" value="Kinase-like_dom_sf"/>
</dbReference>
<dbReference type="AlphaFoldDB" id="A0A196SLQ1"/>
<keyword evidence="3" id="KW-0723">Serine/threonine-protein kinase</keyword>
<accession>A0A196SLQ1</accession>
<feature type="domain" description="Protein kinase" evidence="11">
    <location>
        <begin position="9"/>
        <end position="614"/>
    </location>
</feature>
<dbReference type="InterPro" id="IPR000719">
    <property type="entry name" value="Prot_kinase_dom"/>
</dbReference>
<organism evidence="12 13">
    <name type="scientific">Blastocystis sp. subtype 1 (strain ATCC 50177 / NandII)</name>
    <dbReference type="NCBI Taxonomy" id="478820"/>
    <lineage>
        <taxon>Eukaryota</taxon>
        <taxon>Sar</taxon>
        <taxon>Stramenopiles</taxon>
        <taxon>Bigyra</taxon>
        <taxon>Opalozoa</taxon>
        <taxon>Opalinata</taxon>
        <taxon>Blastocystidae</taxon>
        <taxon>Blastocystis</taxon>
    </lineage>
</organism>
<dbReference type="InterPro" id="IPR032675">
    <property type="entry name" value="LRR_dom_sf"/>
</dbReference>
<dbReference type="InterPro" id="IPR017441">
    <property type="entry name" value="Protein_kinase_ATP_BS"/>
</dbReference>
<dbReference type="SUPFAM" id="SSF52058">
    <property type="entry name" value="L domain-like"/>
    <property type="match status" value="2"/>
</dbReference>
<dbReference type="PANTHER" id="PTHR48012:SF10">
    <property type="entry name" value="FI20177P1"/>
    <property type="match status" value="1"/>
</dbReference>
<dbReference type="PROSITE" id="PS00107">
    <property type="entry name" value="PROTEIN_KINASE_ATP"/>
    <property type="match status" value="1"/>
</dbReference>
<comment type="catalytic activity">
    <reaction evidence="8">
        <text>L-threonyl-[protein] + ATP = O-phospho-L-threonyl-[protein] + ADP + H(+)</text>
        <dbReference type="Rhea" id="RHEA:46608"/>
        <dbReference type="Rhea" id="RHEA-COMP:11060"/>
        <dbReference type="Rhea" id="RHEA-COMP:11605"/>
        <dbReference type="ChEBI" id="CHEBI:15378"/>
        <dbReference type="ChEBI" id="CHEBI:30013"/>
        <dbReference type="ChEBI" id="CHEBI:30616"/>
        <dbReference type="ChEBI" id="CHEBI:61977"/>
        <dbReference type="ChEBI" id="CHEBI:456216"/>
        <dbReference type="EC" id="2.7.11.1"/>
    </reaction>
</comment>
<keyword evidence="13" id="KW-1185">Reference proteome</keyword>
<evidence type="ECO:0000259" key="11">
    <source>
        <dbReference type="PROSITE" id="PS50011"/>
    </source>
</evidence>
<dbReference type="SUPFAM" id="SSF56112">
    <property type="entry name" value="Protein kinase-like (PK-like)"/>
    <property type="match status" value="2"/>
</dbReference>
<dbReference type="Gene3D" id="1.10.510.10">
    <property type="entry name" value="Transferase(Phosphotransferase) domain 1"/>
    <property type="match status" value="2"/>
</dbReference>
<evidence type="ECO:0000256" key="6">
    <source>
        <dbReference type="ARBA" id="ARBA00022777"/>
    </source>
</evidence>
<evidence type="ECO:0000256" key="1">
    <source>
        <dbReference type="ARBA" id="ARBA00008874"/>
    </source>
</evidence>
<dbReference type="InterPro" id="IPR008271">
    <property type="entry name" value="Ser/Thr_kinase_AS"/>
</dbReference>
<protein>
    <recommendedName>
        <fullName evidence="2">non-specific serine/threonine protein kinase</fullName>
        <ecNumber evidence="2">2.7.11.1</ecNumber>
    </recommendedName>
</protein>
<evidence type="ECO:0000256" key="7">
    <source>
        <dbReference type="ARBA" id="ARBA00022840"/>
    </source>
</evidence>
<dbReference type="InterPro" id="IPR050629">
    <property type="entry name" value="STE20/SPS1-PAK"/>
</dbReference>
<feature type="binding site" evidence="10">
    <location>
        <position position="38"/>
    </location>
    <ligand>
        <name>ATP</name>
        <dbReference type="ChEBI" id="CHEBI:30616"/>
    </ligand>
</feature>
<keyword evidence="7 10" id="KW-0067">ATP-binding</keyword>
<reference evidence="12 13" key="1">
    <citation type="submission" date="2016-05" db="EMBL/GenBank/DDBJ databases">
        <title>Nuclear genome of Blastocystis sp. subtype 1 NandII.</title>
        <authorList>
            <person name="Gentekaki E."/>
            <person name="Curtis B."/>
            <person name="Stairs C."/>
            <person name="Eme L."/>
            <person name="Herman E."/>
            <person name="Klimes V."/>
            <person name="Arias M.C."/>
            <person name="Elias M."/>
            <person name="Hilliou F."/>
            <person name="Klute M."/>
            <person name="Malik S.-B."/>
            <person name="Pightling A."/>
            <person name="Rachubinski R."/>
            <person name="Salas D."/>
            <person name="Schlacht A."/>
            <person name="Suga H."/>
            <person name="Archibald J."/>
            <person name="Ball S.G."/>
            <person name="Clark G."/>
            <person name="Dacks J."/>
            <person name="Van Der Giezen M."/>
            <person name="Tsaousis A."/>
            <person name="Roger A."/>
        </authorList>
    </citation>
    <scope>NUCLEOTIDE SEQUENCE [LARGE SCALE GENOMIC DNA]</scope>
    <source>
        <strain evidence="13">ATCC 50177 / NandII</strain>
    </source>
</reference>
<evidence type="ECO:0000256" key="8">
    <source>
        <dbReference type="ARBA" id="ARBA00047899"/>
    </source>
</evidence>
<dbReference type="GO" id="GO:0004674">
    <property type="term" value="F:protein serine/threonine kinase activity"/>
    <property type="evidence" value="ECO:0007669"/>
    <property type="project" value="UniProtKB-KW"/>
</dbReference>
<keyword evidence="5 10" id="KW-0547">Nucleotide-binding</keyword>
<dbReference type="Pfam" id="PF00069">
    <property type="entry name" value="Pkinase"/>
    <property type="match status" value="2"/>
</dbReference>
<comment type="similarity">
    <text evidence="1">Belongs to the protein kinase superfamily. STE Ser/Thr protein kinase family. STE20 subfamily.</text>
</comment>
<evidence type="ECO:0000256" key="5">
    <source>
        <dbReference type="ARBA" id="ARBA00022741"/>
    </source>
</evidence>
<gene>
    <name evidence="12" type="ORF">AV274_0316</name>
</gene>
<evidence type="ECO:0000256" key="2">
    <source>
        <dbReference type="ARBA" id="ARBA00012513"/>
    </source>
</evidence>
<proteinExistence type="inferred from homology"/>
<evidence type="ECO:0000256" key="9">
    <source>
        <dbReference type="ARBA" id="ARBA00048679"/>
    </source>
</evidence>
<dbReference type="GO" id="GO:0005524">
    <property type="term" value="F:ATP binding"/>
    <property type="evidence" value="ECO:0007669"/>
    <property type="project" value="UniProtKB-UniRule"/>
</dbReference>
<dbReference type="EMBL" id="LXWW01000012">
    <property type="protein sequence ID" value="OAO17983.1"/>
    <property type="molecule type" value="Genomic_DNA"/>
</dbReference>
<sequence>MSLDPEREYIIEGAIGEGSFGRVVVAKRKTDRWPVAIKIVPMEVDVSSIRKEAETLKACNSMFIVGYQGVYTKGKELWIVMEYCHCGSLGALIRNGNQLNVTALRDIMACSLMGLTYLHAKRIIHRDIKPDNLFLSEQGVIKVGDFGLAAQLNSSASRRSVVCGTSLYMAPEVFQEQTCLASDIWSLGISAIELAEGKPPFGNCSQYSLIQKICFQDPPSLSSSKWPSDFVDFHPFVKDAVERIGRDGKSKCLLKLSEKQARMIGGSNPFTASVNVTPMSVNVMPMSVNETPMSMDEPPMSVNIMPMSVMNAPAMKKSATNTSAMKKSVDVEMKAFEGSGKTKVIRENEDLFDIEEDVETILFSDNVSNDSGITKWEVLDLKNLKVLKIGNNCLQHVSSFTLKSMKKLKRVEIGVGCFANEGDAFEVIDCPKLKSVQIGNGSCRNWAEMDMKNLNALNELSIGESCFTKGIQFFLADLPHLQTDIKPDNLLISEPGLIKLGDFGMKTLLEHLCMNKSKQAGMLYYTAPEVYNNTIEKKSDVWSLGITLIELAEGKNPFAGYPSKIVERVVCSGKIPSLSSPGWSEAFADFVGKCLVRDVEERWSVEQLMSHVFVKDALERIRSAGMSSMLCELVERVKENEESFISCQPSVKGTLAPVTKARRAIIRNAPDWMQLSICVEVIVIMPNCCNEGELRVLDLRMLLNVREMRTGDDCFGNVEEVLLIGLGKLERVVIGKNCFMGAKSETQFNPNGRFCLKECPKLRVLKIGCMSFSDYSLCEMDSLASLEVIEMGELGEESDHFFHASLELKSLPKLQSLLFGGQAFCNCTRIVFENLPELTTIRVGCHAFRFKSNESVSRLIMRNLPKLTTLTTEQENSQTFMCPDGIALEDMPSLTEVSLPFAFEYGYPVLYNNIGEWEKDSRVSSIVAVVEVIKELGSMDKTVEVMVVKPRACNDVEFKVLDLSSFSSLKMIEVGNLSFTYVNEVRMVGLNKLLSVTIGWKCFRQIEGCSPNGRFYLKNCERLREMKIDCGSFEHYSVCEIESVPSLEVLEIGIMEKWSANFFYASLELKNLPKLQSVLFGNSSFHNCSRVVFENLPELTSITMGESAFCFKKGHQASELIMRCLPKLTTLTNVIQDDSCPCNTFCNPHRVVLENIPSLVSIRLPQNAFRNKAGIKAYNISQSLSALL</sequence>
<dbReference type="STRING" id="478820.A0A196SLQ1"/>
<evidence type="ECO:0000256" key="10">
    <source>
        <dbReference type="PROSITE-ProRule" id="PRU10141"/>
    </source>
</evidence>
<comment type="catalytic activity">
    <reaction evidence="9">
        <text>L-seryl-[protein] + ATP = O-phospho-L-seryl-[protein] + ADP + H(+)</text>
        <dbReference type="Rhea" id="RHEA:17989"/>
        <dbReference type="Rhea" id="RHEA-COMP:9863"/>
        <dbReference type="Rhea" id="RHEA-COMP:11604"/>
        <dbReference type="ChEBI" id="CHEBI:15378"/>
        <dbReference type="ChEBI" id="CHEBI:29999"/>
        <dbReference type="ChEBI" id="CHEBI:30616"/>
        <dbReference type="ChEBI" id="CHEBI:83421"/>
        <dbReference type="ChEBI" id="CHEBI:456216"/>
        <dbReference type="EC" id="2.7.11.1"/>
    </reaction>
</comment>
<keyword evidence="4" id="KW-0808">Transferase</keyword>
<evidence type="ECO:0000256" key="3">
    <source>
        <dbReference type="ARBA" id="ARBA00022527"/>
    </source>
</evidence>
<comment type="caution">
    <text evidence="12">The sequence shown here is derived from an EMBL/GenBank/DDBJ whole genome shotgun (WGS) entry which is preliminary data.</text>
</comment>
<dbReference type="PROSITE" id="PS50011">
    <property type="entry name" value="PROTEIN_KINASE_DOM"/>
    <property type="match status" value="1"/>
</dbReference>
<dbReference type="PANTHER" id="PTHR48012">
    <property type="entry name" value="STERILE20-LIKE KINASE, ISOFORM B-RELATED"/>
    <property type="match status" value="1"/>
</dbReference>
<dbReference type="Proteomes" id="UP000078348">
    <property type="component" value="Unassembled WGS sequence"/>
</dbReference>
<dbReference type="Gene3D" id="3.80.10.10">
    <property type="entry name" value="Ribonuclease Inhibitor"/>
    <property type="match status" value="2"/>
</dbReference>
<dbReference type="EC" id="2.7.11.1" evidence="2"/>
<evidence type="ECO:0000313" key="12">
    <source>
        <dbReference type="EMBL" id="OAO17983.1"/>
    </source>
</evidence>
<name>A0A196SLQ1_BLAHN</name>
<evidence type="ECO:0000313" key="13">
    <source>
        <dbReference type="Proteomes" id="UP000078348"/>
    </source>
</evidence>
<evidence type="ECO:0000256" key="4">
    <source>
        <dbReference type="ARBA" id="ARBA00022679"/>
    </source>
</evidence>
<keyword evidence="6 12" id="KW-0418">Kinase</keyword>
<dbReference type="PROSITE" id="PS00108">
    <property type="entry name" value="PROTEIN_KINASE_ST"/>
    <property type="match status" value="1"/>
</dbReference>